<dbReference type="InterPro" id="IPR052924">
    <property type="entry name" value="OsmC/Ohr_hydroprdx_reductase"/>
</dbReference>
<dbReference type="InterPro" id="IPR036102">
    <property type="entry name" value="OsmC/Ohrsf"/>
</dbReference>
<reference evidence="1" key="1">
    <citation type="submission" date="2022-03" db="EMBL/GenBank/DDBJ databases">
        <title>Complete genome sequence of Caldinitratiruptor microaerophilus.</title>
        <authorList>
            <person name="Mukaiyama R."/>
            <person name="Nishiyama T."/>
            <person name="Ueda K."/>
        </authorList>
    </citation>
    <scope>NUCLEOTIDE SEQUENCE</scope>
    <source>
        <strain evidence="1">JCM 16183</strain>
    </source>
</reference>
<organism evidence="1 2">
    <name type="scientific">Caldinitratiruptor microaerophilus</name>
    <dbReference type="NCBI Taxonomy" id="671077"/>
    <lineage>
        <taxon>Bacteria</taxon>
        <taxon>Bacillati</taxon>
        <taxon>Bacillota</taxon>
        <taxon>Clostridia</taxon>
        <taxon>Eubacteriales</taxon>
        <taxon>Symbiobacteriaceae</taxon>
        <taxon>Caldinitratiruptor</taxon>
    </lineage>
</organism>
<proteinExistence type="predicted"/>
<name>A0AA35G6U2_9FIRM</name>
<dbReference type="EMBL" id="AP025628">
    <property type="protein sequence ID" value="BDG59060.1"/>
    <property type="molecule type" value="Genomic_DNA"/>
</dbReference>
<protein>
    <recommendedName>
        <fullName evidence="3">OsmC-like protein</fullName>
    </recommendedName>
</protein>
<accession>A0AA35G6U2</accession>
<dbReference type="RefSeq" id="WP_264843177.1">
    <property type="nucleotide sequence ID" value="NZ_AP025628.1"/>
</dbReference>
<dbReference type="SUPFAM" id="SSF82784">
    <property type="entry name" value="OsmC-like"/>
    <property type="match status" value="1"/>
</dbReference>
<evidence type="ECO:0000313" key="2">
    <source>
        <dbReference type="Proteomes" id="UP001163687"/>
    </source>
</evidence>
<gene>
    <name evidence="1" type="ORF">caldi_01500</name>
</gene>
<evidence type="ECO:0008006" key="3">
    <source>
        <dbReference type="Google" id="ProtNLM"/>
    </source>
</evidence>
<evidence type="ECO:0000313" key="1">
    <source>
        <dbReference type="EMBL" id="BDG59060.1"/>
    </source>
</evidence>
<dbReference type="PANTHER" id="PTHR35368">
    <property type="entry name" value="HYDROPEROXIDE REDUCTASE"/>
    <property type="match status" value="1"/>
</dbReference>
<dbReference type="Gene3D" id="3.30.300.20">
    <property type="match status" value="1"/>
</dbReference>
<dbReference type="Pfam" id="PF02566">
    <property type="entry name" value="OsmC"/>
    <property type="match status" value="1"/>
</dbReference>
<dbReference type="KEGG" id="cmic:caldi_01500"/>
<sequence length="161" mass="17863">MSEKPEATAPQYKVVRAQGTWKGRYRTDLSVRDFSFVTAEPEKLGGTNEGPTPMEYVIGALNGCLSVVIEMVAREMDFRLEGLEIRSEGLVDQRGLFGTADVSPHFQSVDIHAAFVTDEPPERLEALQAAVLKRCPVYNLIKDSGAEVRLHWEIRSGVKQG</sequence>
<keyword evidence="2" id="KW-1185">Reference proteome</keyword>
<dbReference type="AlphaFoldDB" id="A0AA35G6U2"/>
<dbReference type="PANTHER" id="PTHR35368:SF1">
    <property type="entry name" value="HYDROPEROXIDE REDUCTASE"/>
    <property type="match status" value="1"/>
</dbReference>
<dbReference type="InterPro" id="IPR015946">
    <property type="entry name" value="KH_dom-like_a/b"/>
</dbReference>
<dbReference type="InterPro" id="IPR003718">
    <property type="entry name" value="OsmC/Ohr_fam"/>
</dbReference>
<dbReference type="Proteomes" id="UP001163687">
    <property type="component" value="Chromosome"/>
</dbReference>